<dbReference type="PROSITE" id="PS00170">
    <property type="entry name" value="CSA_PPIASE_1"/>
    <property type="match status" value="1"/>
</dbReference>
<accession>A0A0E9LV68</accession>
<keyword evidence="3" id="KW-0697">Rotamase</keyword>
<dbReference type="Gene3D" id="2.40.10.10">
    <property type="entry name" value="Trypsin-like serine proteases"/>
    <property type="match status" value="1"/>
</dbReference>
<evidence type="ECO:0000256" key="5">
    <source>
        <dbReference type="SAM" id="MobiDB-lite"/>
    </source>
</evidence>
<proteinExistence type="inferred from homology"/>
<dbReference type="GO" id="GO:0003755">
    <property type="term" value="F:peptidyl-prolyl cis-trans isomerase activity"/>
    <property type="evidence" value="ECO:0007669"/>
    <property type="project" value="UniProtKB-KW"/>
</dbReference>
<evidence type="ECO:0000256" key="3">
    <source>
        <dbReference type="ARBA" id="ARBA00023110"/>
    </source>
</evidence>
<dbReference type="PANTHER" id="PTHR45625:SF4">
    <property type="entry name" value="PEPTIDYLPROLYL ISOMERASE DOMAIN AND WD REPEAT-CONTAINING PROTEIN 1"/>
    <property type="match status" value="1"/>
</dbReference>
<evidence type="ECO:0000256" key="2">
    <source>
        <dbReference type="ARBA" id="ARBA00013194"/>
    </source>
</evidence>
<evidence type="ECO:0000313" key="7">
    <source>
        <dbReference type="EMBL" id="GAO29011.1"/>
    </source>
</evidence>
<dbReference type="EMBL" id="BAZW01000006">
    <property type="protein sequence ID" value="GAO29011.1"/>
    <property type="molecule type" value="Genomic_DNA"/>
</dbReference>
<feature type="compositionally biased region" description="Basic and acidic residues" evidence="5">
    <location>
        <begin position="10"/>
        <end position="22"/>
    </location>
</feature>
<keyword evidence="4 7" id="KW-0413">Isomerase</keyword>
<dbReference type="Pfam" id="PF00160">
    <property type="entry name" value="Pro_isomerase"/>
    <property type="match status" value="1"/>
</dbReference>
<feature type="domain" description="PPIase cyclophilin-type" evidence="6">
    <location>
        <begin position="229"/>
        <end position="415"/>
    </location>
</feature>
<dbReference type="InterPro" id="IPR002130">
    <property type="entry name" value="Cyclophilin-type_PPIase_dom"/>
</dbReference>
<evidence type="ECO:0000256" key="1">
    <source>
        <dbReference type="ARBA" id="ARBA00007365"/>
    </source>
</evidence>
<feature type="region of interest" description="Disordered" evidence="5">
    <location>
        <begin position="1"/>
        <end position="25"/>
    </location>
</feature>
<comment type="similarity">
    <text evidence="1">Belongs to the cyclophilin-type PPIase family.</text>
</comment>
<reference evidence="7 8" key="1">
    <citation type="journal article" date="2015" name="Microbes Environ.">
        <title>Distribution and evolution of nitrogen fixation genes in the phylum bacteroidetes.</title>
        <authorList>
            <person name="Inoue J."/>
            <person name="Oshima K."/>
            <person name="Suda W."/>
            <person name="Sakamoto M."/>
            <person name="Iino T."/>
            <person name="Noda S."/>
            <person name="Hongoh Y."/>
            <person name="Hattori M."/>
            <person name="Ohkuma M."/>
        </authorList>
    </citation>
    <scope>NUCLEOTIDE SEQUENCE [LARGE SCALE GENOMIC DNA]</scope>
    <source>
        <strain evidence="7">JCM 15548</strain>
    </source>
</reference>
<dbReference type="PROSITE" id="PS50072">
    <property type="entry name" value="CSA_PPIASE_2"/>
    <property type="match status" value="1"/>
</dbReference>
<sequence length="418" mass="46558">MVACAGGSKKAPEENADDEPRGSYHSNISGMAELHLSDHYTRPVGKAFGFYVGPETVVTNLSEIQGAYRVRVAAPGTTQQYKVEGYTAYDLDLDLVVLKVDRKNSAFLSPVPPIDTVDTLYTLLRPSTDLLVSKTTVRSFQETDSSGYYRLSARLESGKPAFYTDHGLAGIIQKQVDEGGETMTRVLEGKWIKPLLDNQESPQALIGLSNKSNTVYPSYQTIRGFRMVTNMGNITLRLYNETPEYRDNFIKLVTDQFYDSLTVHRVIRGFLIQTGAADTRDAGPQDVVGWRGPGYTLPMNIVPGIFHKRGAIAASKLPDAKNPKDESDGSQFYIVSGRVFTEKELDDLEEQKGIRYTAEQRNVYGTQGGAPHLDGDYTVFGEVTTGMELVDRISLLETYQGDRPVKDVRVLRMEFIYR</sequence>
<name>A0A0E9LV68_9BACT</name>
<comment type="caution">
    <text evidence="7">The sequence shown here is derived from an EMBL/GenBank/DDBJ whole genome shotgun (WGS) entry which is preliminary data.</text>
</comment>
<dbReference type="InterPro" id="IPR044666">
    <property type="entry name" value="Cyclophilin_A-like"/>
</dbReference>
<dbReference type="CDD" id="cd00317">
    <property type="entry name" value="cyclophilin"/>
    <property type="match status" value="1"/>
</dbReference>
<dbReference type="GO" id="GO:0006457">
    <property type="term" value="P:protein folding"/>
    <property type="evidence" value="ECO:0007669"/>
    <property type="project" value="InterPro"/>
</dbReference>
<dbReference type="PANTHER" id="PTHR45625">
    <property type="entry name" value="PEPTIDYL-PROLYL CIS-TRANS ISOMERASE-RELATED"/>
    <property type="match status" value="1"/>
</dbReference>
<evidence type="ECO:0000256" key="4">
    <source>
        <dbReference type="ARBA" id="ARBA00023235"/>
    </source>
</evidence>
<organism evidence="7 8">
    <name type="scientific">Geofilum rubicundum JCM 15548</name>
    <dbReference type="NCBI Taxonomy" id="1236989"/>
    <lineage>
        <taxon>Bacteria</taxon>
        <taxon>Pseudomonadati</taxon>
        <taxon>Bacteroidota</taxon>
        <taxon>Bacteroidia</taxon>
        <taxon>Marinilabiliales</taxon>
        <taxon>Marinilabiliaceae</taxon>
        <taxon>Geofilum</taxon>
    </lineage>
</organism>
<dbReference type="Proteomes" id="UP000032900">
    <property type="component" value="Unassembled WGS sequence"/>
</dbReference>
<dbReference type="Gene3D" id="2.40.100.10">
    <property type="entry name" value="Cyclophilin-like"/>
    <property type="match status" value="1"/>
</dbReference>
<protein>
    <recommendedName>
        <fullName evidence="2">peptidylprolyl isomerase</fullName>
        <ecNumber evidence="2">5.2.1.8</ecNumber>
    </recommendedName>
</protein>
<dbReference type="STRING" id="1236989.JCM15548_11165"/>
<dbReference type="InterPro" id="IPR043504">
    <property type="entry name" value="Peptidase_S1_PA_chymotrypsin"/>
</dbReference>
<dbReference type="SUPFAM" id="SSF50891">
    <property type="entry name" value="Cyclophilin-like"/>
    <property type="match status" value="1"/>
</dbReference>
<dbReference type="EC" id="5.2.1.8" evidence="2"/>
<evidence type="ECO:0000313" key="8">
    <source>
        <dbReference type="Proteomes" id="UP000032900"/>
    </source>
</evidence>
<gene>
    <name evidence="7" type="ORF">JCM15548_11165</name>
</gene>
<evidence type="ECO:0000259" key="6">
    <source>
        <dbReference type="PROSITE" id="PS50072"/>
    </source>
</evidence>
<dbReference type="AlphaFoldDB" id="A0A0E9LV68"/>
<dbReference type="InterPro" id="IPR020892">
    <property type="entry name" value="Cyclophilin-type_PPIase_CS"/>
</dbReference>
<dbReference type="InterPro" id="IPR029000">
    <property type="entry name" value="Cyclophilin-like_dom_sf"/>
</dbReference>
<keyword evidence="8" id="KW-1185">Reference proteome</keyword>